<protein>
    <submittedName>
        <fullName evidence="2">Uncharacterized protein</fullName>
    </submittedName>
</protein>
<gene>
    <name evidence="2" type="ORF">GCM10017567_23540</name>
</gene>
<feature type="compositionally biased region" description="Polar residues" evidence="1">
    <location>
        <begin position="63"/>
        <end position="73"/>
    </location>
</feature>
<feature type="region of interest" description="Disordered" evidence="1">
    <location>
        <begin position="40"/>
        <end position="79"/>
    </location>
</feature>
<keyword evidence="3" id="KW-1185">Reference proteome</keyword>
<organism evidence="2 3">
    <name type="scientific">Amycolatopsis bullii</name>
    <dbReference type="NCBI Taxonomy" id="941987"/>
    <lineage>
        <taxon>Bacteria</taxon>
        <taxon>Bacillati</taxon>
        <taxon>Actinomycetota</taxon>
        <taxon>Actinomycetes</taxon>
        <taxon>Pseudonocardiales</taxon>
        <taxon>Pseudonocardiaceae</taxon>
        <taxon>Amycolatopsis</taxon>
    </lineage>
</organism>
<accession>A0ABQ3K7P3</accession>
<sequence>MGEARIETARARLVVRRLLAGGRGPDADLRLRLAPRQDHPLRHGDRLESGPIAAVYSDGTGGVRQTRNWQRPSSGGVLR</sequence>
<comment type="caution">
    <text evidence="2">The sequence shown here is derived from an EMBL/GenBank/DDBJ whole genome shotgun (WGS) entry which is preliminary data.</text>
</comment>
<reference evidence="3" key="1">
    <citation type="journal article" date="2019" name="Int. J. Syst. Evol. Microbiol.">
        <title>The Global Catalogue of Microorganisms (GCM) 10K type strain sequencing project: providing services to taxonomists for standard genome sequencing and annotation.</title>
        <authorList>
            <consortium name="The Broad Institute Genomics Platform"/>
            <consortium name="The Broad Institute Genome Sequencing Center for Infectious Disease"/>
            <person name="Wu L."/>
            <person name="Ma J."/>
        </authorList>
    </citation>
    <scope>NUCLEOTIDE SEQUENCE [LARGE SCALE GENOMIC DNA]</scope>
    <source>
        <strain evidence="3">CGMCC 4.7680</strain>
    </source>
</reference>
<evidence type="ECO:0000313" key="3">
    <source>
        <dbReference type="Proteomes" id="UP000649955"/>
    </source>
</evidence>
<name>A0ABQ3K7P3_9PSEU</name>
<evidence type="ECO:0000313" key="2">
    <source>
        <dbReference type="EMBL" id="GHG06586.1"/>
    </source>
</evidence>
<dbReference type="Proteomes" id="UP000649955">
    <property type="component" value="Unassembled WGS sequence"/>
</dbReference>
<evidence type="ECO:0000256" key="1">
    <source>
        <dbReference type="SAM" id="MobiDB-lite"/>
    </source>
</evidence>
<dbReference type="EMBL" id="BNAW01000007">
    <property type="protein sequence ID" value="GHG06586.1"/>
    <property type="molecule type" value="Genomic_DNA"/>
</dbReference>
<proteinExistence type="predicted"/>